<dbReference type="InterPro" id="IPR001264">
    <property type="entry name" value="Glyco_trans_51"/>
</dbReference>
<evidence type="ECO:0000313" key="18">
    <source>
        <dbReference type="EMBL" id="ANY80498.1"/>
    </source>
</evidence>
<keyword evidence="4" id="KW-0121">Carboxypeptidase</keyword>
<dbReference type="EMBL" id="CP016616">
    <property type="protein sequence ID" value="ANY80498.1"/>
    <property type="molecule type" value="Genomic_DNA"/>
</dbReference>
<evidence type="ECO:0000256" key="5">
    <source>
        <dbReference type="ARBA" id="ARBA00022670"/>
    </source>
</evidence>
<dbReference type="SUPFAM" id="SSF53955">
    <property type="entry name" value="Lysozyme-like"/>
    <property type="match status" value="1"/>
</dbReference>
<comment type="catalytic activity">
    <reaction evidence="14">
        <text>[GlcNAc-(1-&gt;4)-Mur2Ac(oyl-L-Ala-gamma-D-Glu-L-Lys-D-Ala-D-Ala)](n)-di-trans,octa-cis-undecaprenyl diphosphate + beta-D-GlcNAc-(1-&gt;4)-Mur2Ac(oyl-L-Ala-gamma-D-Glu-L-Lys-D-Ala-D-Ala)-di-trans,octa-cis-undecaprenyl diphosphate = [GlcNAc-(1-&gt;4)-Mur2Ac(oyl-L-Ala-gamma-D-Glu-L-Lys-D-Ala-D-Ala)](n+1)-di-trans,octa-cis-undecaprenyl diphosphate + di-trans,octa-cis-undecaprenyl diphosphate + H(+)</text>
        <dbReference type="Rhea" id="RHEA:23708"/>
        <dbReference type="Rhea" id="RHEA-COMP:9602"/>
        <dbReference type="Rhea" id="RHEA-COMP:9603"/>
        <dbReference type="ChEBI" id="CHEBI:15378"/>
        <dbReference type="ChEBI" id="CHEBI:58405"/>
        <dbReference type="ChEBI" id="CHEBI:60033"/>
        <dbReference type="ChEBI" id="CHEBI:78435"/>
        <dbReference type="EC" id="2.4.99.28"/>
    </reaction>
</comment>
<dbReference type="OrthoDB" id="9766909at2"/>
<dbReference type="GO" id="GO:0071555">
    <property type="term" value="P:cell wall organization"/>
    <property type="evidence" value="ECO:0007669"/>
    <property type="project" value="UniProtKB-KW"/>
</dbReference>
<evidence type="ECO:0000256" key="15">
    <source>
        <dbReference type="SAM" id="MobiDB-lite"/>
    </source>
</evidence>
<keyword evidence="6" id="KW-0328">Glycosyltransferase</keyword>
<dbReference type="InterPro" id="IPR050396">
    <property type="entry name" value="Glycosyltr_51/Transpeptidase"/>
</dbReference>
<comment type="catalytic activity">
    <reaction evidence="13">
        <text>Preferential cleavage: (Ac)2-L-Lys-D-Ala-|-D-Ala. Also transpeptidation of peptidyl-alanyl moieties that are N-acyl substituents of D-alanine.</text>
        <dbReference type="EC" id="3.4.16.4"/>
    </reaction>
</comment>
<keyword evidence="11" id="KW-0511">Multifunctional enzyme</keyword>
<protein>
    <submittedName>
        <fullName evidence="18">Glycosyl transferase</fullName>
    </submittedName>
</protein>
<evidence type="ECO:0000256" key="11">
    <source>
        <dbReference type="ARBA" id="ARBA00023268"/>
    </source>
</evidence>
<dbReference type="AlphaFoldDB" id="A0A1B2EKJ3"/>
<dbReference type="InterPro" id="IPR001460">
    <property type="entry name" value="PCN-bd_Tpept"/>
</dbReference>
<dbReference type="PANTHER" id="PTHR32282:SF33">
    <property type="entry name" value="PEPTIDOGLYCAN GLYCOSYLTRANSFERASE"/>
    <property type="match status" value="1"/>
</dbReference>
<dbReference type="GO" id="GO:0008360">
    <property type="term" value="P:regulation of cell shape"/>
    <property type="evidence" value="ECO:0007669"/>
    <property type="project" value="UniProtKB-KW"/>
</dbReference>
<evidence type="ECO:0000256" key="12">
    <source>
        <dbReference type="ARBA" id="ARBA00023316"/>
    </source>
</evidence>
<feature type="region of interest" description="Disordered" evidence="15">
    <location>
        <begin position="899"/>
        <end position="941"/>
    </location>
</feature>
<dbReference type="RefSeq" id="WP_099511492.1">
    <property type="nucleotide sequence ID" value="NZ_CP016616.1"/>
</dbReference>
<feature type="domain" description="Penicillin-binding protein transpeptidase" evidence="16">
    <location>
        <begin position="530"/>
        <end position="641"/>
    </location>
</feature>
<keyword evidence="5" id="KW-0645">Protease</keyword>
<evidence type="ECO:0000256" key="14">
    <source>
        <dbReference type="ARBA" id="ARBA00049902"/>
    </source>
</evidence>
<proteinExistence type="inferred from homology"/>
<dbReference type="FunFam" id="1.10.3810.10:FF:000001">
    <property type="entry name" value="Penicillin-binding protein 1A"/>
    <property type="match status" value="1"/>
</dbReference>
<dbReference type="KEGG" id="moc:BB934_21575"/>
<keyword evidence="10" id="KW-0573">Peptidoglycan synthesis</keyword>
<dbReference type="NCBIfam" id="TIGR02074">
    <property type="entry name" value="PBP_1a_fam"/>
    <property type="match status" value="1"/>
</dbReference>
<evidence type="ECO:0000259" key="16">
    <source>
        <dbReference type="Pfam" id="PF00905"/>
    </source>
</evidence>
<evidence type="ECO:0000256" key="1">
    <source>
        <dbReference type="ARBA" id="ARBA00004752"/>
    </source>
</evidence>
<dbReference type="GO" id="GO:0030288">
    <property type="term" value="C:outer membrane-bounded periplasmic space"/>
    <property type="evidence" value="ECO:0007669"/>
    <property type="project" value="TreeGrafter"/>
</dbReference>
<feature type="domain" description="Penicillin-binding protein transpeptidase" evidence="16">
    <location>
        <begin position="686"/>
        <end position="821"/>
    </location>
</feature>
<evidence type="ECO:0000256" key="10">
    <source>
        <dbReference type="ARBA" id="ARBA00022984"/>
    </source>
</evidence>
<evidence type="ECO:0000256" key="4">
    <source>
        <dbReference type="ARBA" id="ARBA00022645"/>
    </source>
</evidence>
<keyword evidence="7 18" id="KW-0808">Transferase</keyword>
<evidence type="ECO:0000256" key="9">
    <source>
        <dbReference type="ARBA" id="ARBA00022960"/>
    </source>
</evidence>
<dbReference type="PANTHER" id="PTHR32282">
    <property type="entry name" value="BINDING PROTEIN TRANSPEPTIDASE, PUTATIVE-RELATED"/>
    <property type="match status" value="1"/>
</dbReference>
<evidence type="ECO:0000256" key="3">
    <source>
        <dbReference type="ARBA" id="ARBA00007739"/>
    </source>
</evidence>
<comment type="similarity">
    <text evidence="3">In the N-terminal section; belongs to the glycosyltransferase 51 family.</text>
</comment>
<accession>A0A1B2EKJ3</accession>
<evidence type="ECO:0000256" key="8">
    <source>
        <dbReference type="ARBA" id="ARBA00022801"/>
    </source>
</evidence>
<dbReference type="GO" id="GO:0006508">
    <property type="term" value="P:proteolysis"/>
    <property type="evidence" value="ECO:0007669"/>
    <property type="project" value="UniProtKB-KW"/>
</dbReference>
<dbReference type="GO" id="GO:0009252">
    <property type="term" value="P:peptidoglycan biosynthetic process"/>
    <property type="evidence" value="ECO:0007669"/>
    <property type="project" value="UniProtKB-UniPathway"/>
</dbReference>
<dbReference type="InterPro" id="IPR023346">
    <property type="entry name" value="Lysozyme-like_dom_sf"/>
</dbReference>
<keyword evidence="9" id="KW-0133">Cell shape</keyword>
<evidence type="ECO:0000256" key="13">
    <source>
        <dbReference type="ARBA" id="ARBA00034000"/>
    </source>
</evidence>
<dbReference type="GO" id="GO:0009002">
    <property type="term" value="F:serine-type D-Ala-D-Ala carboxypeptidase activity"/>
    <property type="evidence" value="ECO:0007669"/>
    <property type="project" value="UniProtKB-EC"/>
</dbReference>
<comment type="pathway">
    <text evidence="1">Cell wall biogenesis; peptidoglycan biosynthesis.</text>
</comment>
<comment type="similarity">
    <text evidence="2">In the C-terminal section; belongs to the transpeptidase family.</text>
</comment>
<organism evidence="18">
    <name type="scientific">Microvirga ossetica</name>
    <dbReference type="NCBI Taxonomy" id="1882682"/>
    <lineage>
        <taxon>Bacteria</taxon>
        <taxon>Pseudomonadati</taxon>
        <taxon>Pseudomonadota</taxon>
        <taxon>Alphaproteobacteria</taxon>
        <taxon>Hyphomicrobiales</taxon>
        <taxon>Methylobacteriaceae</taxon>
        <taxon>Microvirga</taxon>
    </lineage>
</organism>
<keyword evidence="12" id="KW-0961">Cell wall biogenesis/degradation</keyword>
<evidence type="ECO:0000256" key="2">
    <source>
        <dbReference type="ARBA" id="ARBA00007090"/>
    </source>
</evidence>
<dbReference type="GO" id="GO:0008955">
    <property type="term" value="F:peptidoglycan glycosyltransferase activity"/>
    <property type="evidence" value="ECO:0007669"/>
    <property type="project" value="UniProtKB-EC"/>
</dbReference>
<evidence type="ECO:0000259" key="17">
    <source>
        <dbReference type="Pfam" id="PF00912"/>
    </source>
</evidence>
<keyword evidence="8" id="KW-0378">Hydrolase</keyword>
<dbReference type="SUPFAM" id="SSF56601">
    <property type="entry name" value="beta-lactamase/transpeptidase-like"/>
    <property type="match status" value="1"/>
</dbReference>
<feature type="domain" description="Glycosyl transferase family 51" evidence="17">
    <location>
        <begin position="148"/>
        <end position="322"/>
    </location>
</feature>
<dbReference type="Pfam" id="PF00905">
    <property type="entry name" value="Transpeptidase"/>
    <property type="match status" value="2"/>
</dbReference>
<dbReference type="Gene3D" id="1.10.3810.10">
    <property type="entry name" value="Biosynthetic peptidoglycan transglycosylase-like"/>
    <property type="match status" value="1"/>
</dbReference>
<gene>
    <name evidence="18" type="ORF">BB934_21575</name>
</gene>
<dbReference type="Pfam" id="PF00912">
    <property type="entry name" value="Transgly"/>
    <property type="match status" value="1"/>
</dbReference>
<evidence type="ECO:0000256" key="6">
    <source>
        <dbReference type="ARBA" id="ARBA00022676"/>
    </source>
</evidence>
<dbReference type="InterPro" id="IPR036950">
    <property type="entry name" value="PBP_transglycosylase"/>
</dbReference>
<dbReference type="Gene3D" id="3.40.710.10">
    <property type="entry name" value="DD-peptidase/beta-lactamase superfamily"/>
    <property type="match status" value="1"/>
</dbReference>
<name>A0A1B2EKJ3_9HYPH</name>
<dbReference type="UniPathway" id="UPA00219"/>
<evidence type="ECO:0000256" key="7">
    <source>
        <dbReference type="ARBA" id="ARBA00022679"/>
    </source>
</evidence>
<sequence>MSAILVKIFATALTLSQVLVDPETVRTSFDPTRDQLAVTQILKEGCTHMRRAFDIEDINLDDLIATAMDDPQAVAGDLKVFQGLSFNDLHASYRQFCKDEKVEPSPVDLSEVISYYNAAVAGLPDAGQLKGLKLPGVSVILDADGKRFAEVFEPDHRRISVSLSDIPRSVQQAFVSAEDKRFYHHRGIDERGVIRAFVGNLANPGRPAGGSTITQQVAKNLLVGDDVTYDRKMREMIVASRIERVLTKAEILEIYLNSIYLGRSSWGIEMAARSYFGKSAKSLSVAESALLAGLAKGPNYYNPDTKPERAQERMAYVLSRMQEDAFLKPDEMQRAVASLPERVPYERLRRTTGFYFADHVSRDARTLADIETLTAGAYTVRTTINPALQQATEAALQEGLARYELSVGRQRYQGAEANLAGAIKALPEVKPDAKDAAAIPAWRQALEAVRLPLYDVQWLAAVVIEKGKDRKTGANVLKVGLGDGRVLPLNAWDAARRDLKLYDVVRVQLIEQKGKGTVRADLRTPPAVQGGAVVLENKTGRILAMAGGFSYPLSQLNRATQAHRQPGSAFKPLTYLAALSKGLQPNTLIWDAPLTLPPVAGEANARPGDYWSPKNFDGGRSGIMTLRRALENSKNLVTARLLDGGIEPSPEKSLKRVCELALEAQLYLECTPHYPFVLGAQPVRILDLAAFYAAVANEGVLPAPHAIESVEENGRVVYKRKIASPARLGSADAAAFYQLKTMLQGVLERGTARSLKALAPYAAGKTGTSDNENDAWFVGFTNDVTVAVWVGHDNADGKRRTLGRGQTGGKVAAPIFQSILQAAWEHHAPKAPLSPPSPQAARHLIALPIDLNTGDRLTDGEGRAFTEYFRLNWFGRLTETQFRLVPQSEVYAFRNPDPWSDGEARGGPEYYQDGPYAQGPGWLDSLRQNAPPSRRPAESERSFRWWWEEEPPRRPRRIDPDYFWRNGQVY</sequence>
<dbReference type="InterPro" id="IPR012338">
    <property type="entry name" value="Beta-lactam/transpept-like"/>
</dbReference>
<reference evidence="18" key="1">
    <citation type="submission" date="2016-07" db="EMBL/GenBank/DDBJ databases">
        <title>Microvirga ossetica sp. nov. a new species of rhizobia isolated from root nodules of the legume species Vicia alpestris Steven originated from North Ossetia region in the Caucasus.</title>
        <authorList>
            <person name="Safronova V.I."/>
            <person name="Kuznetsova I.G."/>
            <person name="Sazanova A.L."/>
            <person name="Belimov A."/>
            <person name="Andronov E."/>
            <person name="Osledkin Y.S."/>
            <person name="Onishchuk O.P."/>
            <person name="Kurchak O.N."/>
            <person name="Shaposhnikov A.I."/>
            <person name="Willems A."/>
            <person name="Tikhonovich I.A."/>
        </authorList>
    </citation>
    <scope>NUCLEOTIDE SEQUENCE [LARGE SCALE GENOMIC DNA]</scope>
    <source>
        <strain evidence="18">V5/3M</strain>
    </source>
</reference>
<dbReference type="GO" id="GO:0008658">
    <property type="term" value="F:penicillin binding"/>
    <property type="evidence" value="ECO:0007669"/>
    <property type="project" value="InterPro"/>
</dbReference>